<dbReference type="InterPro" id="IPR019405">
    <property type="entry name" value="Lactonase_7-beta_prop"/>
</dbReference>
<dbReference type="RefSeq" id="WP_079912490.1">
    <property type="nucleotide sequence ID" value="NZ_BAABJG010000003.1"/>
</dbReference>
<sequence length="358" mass="38788">MENAKWITYFGSYAGKQSPGIHVYMLDEQSGELSSIETVSGLINPTFLTVSQSKGLLYSYTQADEGQDSGAVLTYRIDSESGALSLAGQEPSLDKSATHINLDHAEKFAMTVSYSEGTINLFPVQPNGQLGPLSDKVRHEGSSVVPKRQESAHPHSIYTDPTDQFVIVPDLGLDTIKVYRLDREQGKFLPHDDVKLAPGSGPRHFAFHPSLAYAYVINELNSTITVFTYDGQAGKLQEIQTVSALPEDFNGTSSTAEVQISACGSFLYGSNRGHDSIAVFAIDKSSGKLSLVQHISTGGEHPRHFSLTPSGRYLLAANKDSNSVHVFKVDPVSGRLSATGQSISIPQPTCVRYYKLPS</sequence>
<comment type="caution">
    <text evidence="2">The sequence shown here is derived from an EMBL/GenBank/DDBJ whole genome shotgun (WGS) entry which is preliminary data.</text>
</comment>
<dbReference type="InterPro" id="IPR011048">
    <property type="entry name" value="Haem_d1_sf"/>
</dbReference>
<protein>
    <submittedName>
        <fullName evidence="2">Lactonase family protein</fullName>
    </submittedName>
</protein>
<dbReference type="Gene3D" id="2.130.10.10">
    <property type="entry name" value="YVTN repeat-like/Quinoprotein amine dehydrogenase"/>
    <property type="match status" value="1"/>
</dbReference>
<keyword evidence="3" id="KW-1185">Reference proteome</keyword>
<reference evidence="3" key="1">
    <citation type="journal article" date="2019" name="Int. J. Syst. Evol. Microbiol.">
        <title>The Global Catalogue of Microorganisms (GCM) 10K type strain sequencing project: providing services to taxonomists for standard genome sequencing and annotation.</title>
        <authorList>
            <consortium name="The Broad Institute Genomics Platform"/>
            <consortium name="The Broad Institute Genome Sequencing Center for Infectious Disease"/>
            <person name="Wu L."/>
            <person name="Ma J."/>
        </authorList>
    </citation>
    <scope>NUCLEOTIDE SEQUENCE [LARGE SCALE GENOMIC DNA]</scope>
    <source>
        <strain evidence="3">CCUG 53270</strain>
    </source>
</reference>
<comment type="similarity">
    <text evidence="1">Belongs to the cycloisomerase 2 family.</text>
</comment>
<gene>
    <name evidence="2" type="ORF">ACFQ4B_15795</name>
</gene>
<dbReference type="InterPro" id="IPR015943">
    <property type="entry name" value="WD40/YVTN_repeat-like_dom_sf"/>
</dbReference>
<evidence type="ECO:0000313" key="2">
    <source>
        <dbReference type="EMBL" id="MFD1221580.1"/>
    </source>
</evidence>
<dbReference type="Pfam" id="PF10282">
    <property type="entry name" value="Lactonase"/>
    <property type="match status" value="1"/>
</dbReference>
<name>A0ABW3UPS6_9BACL</name>
<organism evidence="2 3">
    <name type="scientific">Paenibacillus vulneris</name>
    <dbReference type="NCBI Taxonomy" id="1133364"/>
    <lineage>
        <taxon>Bacteria</taxon>
        <taxon>Bacillati</taxon>
        <taxon>Bacillota</taxon>
        <taxon>Bacilli</taxon>
        <taxon>Bacillales</taxon>
        <taxon>Paenibacillaceae</taxon>
        <taxon>Paenibacillus</taxon>
    </lineage>
</organism>
<evidence type="ECO:0000256" key="1">
    <source>
        <dbReference type="ARBA" id="ARBA00005564"/>
    </source>
</evidence>
<evidence type="ECO:0000313" key="3">
    <source>
        <dbReference type="Proteomes" id="UP001597180"/>
    </source>
</evidence>
<dbReference type="Proteomes" id="UP001597180">
    <property type="component" value="Unassembled WGS sequence"/>
</dbReference>
<accession>A0ABW3UPS6</accession>
<dbReference type="PANTHER" id="PTHR30344">
    <property type="entry name" value="6-PHOSPHOGLUCONOLACTONASE-RELATED"/>
    <property type="match status" value="1"/>
</dbReference>
<dbReference type="SUPFAM" id="SSF51004">
    <property type="entry name" value="C-terminal (heme d1) domain of cytochrome cd1-nitrite reductase"/>
    <property type="match status" value="1"/>
</dbReference>
<dbReference type="PANTHER" id="PTHR30344:SF1">
    <property type="entry name" value="6-PHOSPHOGLUCONOLACTONASE"/>
    <property type="match status" value="1"/>
</dbReference>
<dbReference type="InterPro" id="IPR050282">
    <property type="entry name" value="Cycloisomerase_2"/>
</dbReference>
<dbReference type="EMBL" id="JBHTLU010000019">
    <property type="protein sequence ID" value="MFD1221580.1"/>
    <property type="molecule type" value="Genomic_DNA"/>
</dbReference>
<proteinExistence type="inferred from homology"/>